<dbReference type="RefSeq" id="WP_085103157.1">
    <property type="nucleotide sequence ID" value="NZ_FWZU01000004.1"/>
</dbReference>
<dbReference type="Proteomes" id="UP000192906">
    <property type="component" value="Unassembled WGS sequence"/>
</dbReference>
<dbReference type="EMBL" id="FWZU01000004">
    <property type="protein sequence ID" value="SMF28991.1"/>
    <property type="molecule type" value="Genomic_DNA"/>
</dbReference>
<dbReference type="OrthoDB" id="5454254at2"/>
<evidence type="ECO:0000313" key="2">
    <source>
        <dbReference type="Proteomes" id="UP000192906"/>
    </source>
</evidence>
<keyword evidence="1" id="KW-0378">Hydrolase</keyword>
<gene>
    <name evidence="1" type="ORF">SAMN06295933_2754</name>
</gene>
<dbReference type="Pfam" id="PF14196">
    <property type="entry name" value="ATC_hydrolase"/>
    <property type="match status" value="1"/>
</dbReference>
<name>A0A1X7E7K9_9BACT</name>
<accession>A0A1X7E7K9</accession>
<proteinExistence type="predicted"/>
<evidence type="ECO:0000313" key="1">
    <source>
        <dbReference type="EMBL" id="SMF28991.1"/>
    </source>
</evidence>
<dbReference type="InterPro" id="IPR026002">
    <property type="entry name" value="ATC_hydrolase-like"/>
</dbReference>
<keyword evidence="2" id="KW-1185">Reference proteome</keyword>
<dbReference type="STRING" id="1519643.SAMN06295933_2754"/>
<dbReference type="AlphaFoldDB" id="A0A1X7E7K9"/>
<dbReference type="GO" id="GO:0016787">
    <property type="term" value="F:hydrolase activity"/>
    <property type="evidence" value="ECO:0007669"/>
    <property type="project" value="UniProtKB-KW"/>
</dbReference>
<sequence length="159" mass="17779">MSEETLRKELYAANENRAILYKLIFDAMVDEFGLEKAKEVMKKGIYKRGEQIGENFKQFAPANFSGLRDAFLGGIPDDTKMFAPTVTKCDAEGLDIEFDNCPLKNAWLKMGLSDEECATLCEVAGIIDFGTFQGAGFDFQMTALPEGSKEKCYLKIRSK</sequence>
<reference evidence="2" key="1">
    <citation type="submission" date="2017-04" db="EMBL/GenBank/DDBJ databases">
        <authorList>
            <person name="Varghese N."/>
            <person name="Submissions S."/>
        </authorList>
    </citation>
    <scope>NUCLEOTIDE SEQUENCE [LARGE SCALE GENOMIC DNA]</scope>
    <source>
        <strain evidence="2">K3S</strain>
    </source>
</reference>
<protein>
    <submittedName>
        <fullName evidence="1">L-2-amino-thiazoline-4-carboxylic acid hydrolase</fullName>
    </submittedName>
</protein>
<organism evidence="1 2">
    <name type="scientific">Desulfovibrio gilichinskyi</name>
    <dbReference type="NCBI Taxonomy" id="1519643"/>
    <lineage>
        <taxon>Bacteria</taxon>
        <taxon>Pseudomonadati</taxon>
        <taxon>Thermodesulfobacteriota</taxon>
        <taxon>Desulfovibrionia</taxon>
        <taxon>Desulfovibrionales</taxon>
        <taxon>Desulfovibrionaceae</taxon>
        <taxon>Desulfovibrio</taxon>
    </lineage>
</organism>